<dbReference type="AlphaFoldDB" id="A0A2H1I566"/>
<comment type="caution">
    <text evidence="1">The sequence shown here is derived from an EMBL/GenBank/DDBJ whole genome shotgun (WGS) entry which is preliminary data.</text>
</comment>
<dbReference type="Proteomes" id="UP000234525">
    <property type="component" value="Unassembled WGS sequence"/>
</dbReference>
<dbReference type="EMBL" id="FXZB01000005">
    <property type="protein sequence ID" value="SMX70349.1"/>
    <property type="molecule type" value="Genomic_DNA"/>
</dbReference>
<accession>A0A2H1I566</accession>
<keyword evidence="2" id="KW-1185">Reference proteome</keyword>
<evidence type="ECO:0000313" key="2">
    <source>
        <dbReference type="Proteomes" id="UP000234525"/>
    </source>
</evidence>
<protein>
    <submittedName>
        <fullName evidence="1">Uncharacterized protein</fullName>
    </submittedName>
</protein>
<name>A0A2H1I566_BREAU</name>
<reference evidence="1" key="1">
    <citation type="submission" date="2017-03" db="EMBL/GenBank/DDBJ databases">
        <authorList>
            <person name="Monnet C."/>
        </authorList>
    </citation>
    <scope>NUCLEOTIDE SEQUENCE [LARGE SCALE GENOMIC DNA]</scope>
    <source>
        <strain evidence="1">ATCC 9175</strain>
    </source>
</reference>
<sequence length="59" mass="6872">MRSPVKYKLHACHYRPVKPSWSIAEAAGELFEHTFTYTRAENTTCSDHYLGWTQPMVRA</sequence>
<organism evidence="1 2">
    <name type="scientific">Brevibacterium aurantiacum</name>
    <dbReference type="NCBI Taxonomy" id="273384"/>
    <lineage>
        <taxon>Bacteria</taxon>
        <taxon>Bacillati</taxon>
        <taxon>Actinomycetota</taxon>
        <taxon>Actinomycetes</taxon>
        <taxon>Micrococcales</taxon>
        <taxon>Brevibacteriaceae</taxon>
        <taxon>Brevibacterium</taxon>
    </lineage>
</organism>
<proteinExistence type="predicted"/>
<gene>
    <name evidence="1" type="ORF">BAUR9175_00958</name>
</gene>
<evidence type="ECO:0000313" key="1">
    <source>
        <dbReference type="EMBL" id="SMX70349.1"/>
    </source>
</evidence>